<keyword evidence="1" id="KW-0812">Transmembrane</keyword>
<dbReference type="EMBL" id="JAJKBJ010000015">
    <property type="protein sequence ID" value="MCL9684842.1"/>
    <property type="molecule type" value="Genomic_DNA"/>
</dbReference>
<keyword evidence="1" id="KW-1133">Transmembrane helix</keyword>
<protein>
    <recommendedName>
        <fullName evidence="4">Transmembrane protein</fullName>
    </recommendedName>
</protein>
<dbReference type="AlphaFoldDB" id="A0A9X2D219"/>
<dbReference type="Proteomes" id="UP001139721">
    <property type="component" value="Unassembled WGS sequence"/>
</dbReference>
<evidence type="ECO:0008006" key="4">
    <source>
        <dbReference type="Google" id="ProtNLM"/>
    </source>
</evidence>
<comment type="caution">
    <text evidence="2">The sequence shown here is derived from an EMBL/GenBank/DDBJ whole genome shotgun (WGS) entry which is preliminary data.</text>
</comment>
<feature type="transmembrane region" description="Helical" evidence="1">
    <location>
        <begin position="132"/>
        <end position="149"/>
    </location>
</feature>
<keyword evidence="1" id="KW-0472">Membrane</keyword>
<reference evidence="2" key="1">
    <citation type="submission" date="2021-11" db="EMBL/GenBank/DDBJ databases">
        <title>Legionella maioricencis sp. nov., a new species isolated from hot water samples in Mallorca.</title>
        <authorList>
            <person name="Crespi S."/>
            <person name="Drasar V."/>
            <person name="Salva-Serra F."/>
            <person name="Jaen-Luchoro D."/>
            <person name="Pineiro-Iglesias B."/>
            <person name="Aliaga F."/>
            <person name="Fernandez-Juarez V."/>
            <person name="Coll G."/>
            <person name="Moore E.R.B."/>
            <person name="Bennasar-Figueras A."/>
        </authorList>
    </citation>
    <scope>NUCLEOTIDE SEQUENCE</scope>
    <source>
        <strain evidence="2">HCPI-6</strain>
    </source>
</reference>
<evidence type="ECO:0000256" key="1">
    <source>
        <dbReference type="SAM" id="Phobius"/>
    </source>
</evidence>
<evidence type="ECO:0000313" key="2">
    <source>
        <dbReference type="EMBL" id="MCL9684842.1"/>
    </source>
</evidence>
<feature type="transmembrane region" description="Helical" evidence="1">
    <location>
        <begin position="104"/>
        <end position="126"/>
    </location>
</feature>
<accession>A0A9X2D219</accession>
<name>A0A9X2D219_9GAMM</name>
<dbReference type="RefSeq" id="WP_250423322.1">
    <property type="nucleotide sequence ID" value="NZ_JAJKBJ010000015.1"/>
</dbReference>
<feature type="transmembrane region" description="Helical" evidence="1">
    <location>
        <begin position="12"/>
        <end position="40"/>
    </location>
</feature>
<evidence type="ECO:0000313" key="3">
    <source>
        <dbReference type="Proteomes" id="UP001139721"/>
    </source>
</evidence>
<organism evidence="2 3">
    <name type="scientific">Legionella maioricensis</name>
    <dbReference type="NCBI Taxonomy" id="2896528"/>
    <lineage>
        <taxon>Bacteria</taxon>
        <taxon>Pseudomonadati</taxon>
        <taxon>Pseudomonadota</taxon>
        <taxon>Gammaproteobacteria</taxon>
        <taxon>Legionellales</taxon>
        <taxon>Legionellaceae</taxon>
        <taxon>Legionella</taxon>
    </lineage>
</organism>
<feature type="transmembrane region" description="Helical" evidence="1">
    <location>
        <begin position="68"/>
        <end position="92"/>
    </location>
</feature>
<sequence>MLQDNKEAFKKMIIIFWALWWLTALWTDIVGSLAHFGWLIKSWAPDTNYPFLLNSLKMYPLPEWGPPLLFIGILLWSLLSTVVFCWACVGLNKDSKIWMRRADIAFIVSLGYWLAFFLADQLVMKFDLEENHMVQGGFQLLTYLTLYLLPSTPTKK</sequence>
<keyword evidence="3" id="KW-1185">Reference proteome</keyword>
<gene>
    <name evidence="2" type="ORF">LOX96_12120</name>
</gene>
<proteinExistence type="predicted"/>